<dbReference type="AlphaFoldDB" id="A0A8X6RMH9"/>
<protein>
    <submittedName>
        <fullName evidence="1">Uncharacterized protein</fullName>
    </submittedName>
</protein>
<accession>A0A8X6RMH9</accession>
<evidence type="ECO:0000313" key="2">
    <source>
        <dbReference type="Proteomes" id="UP000887159"/>
    </source>
</evidence>
<dbReference type="EMBL" id="BMAU01021196">
    <property type="protein sequence ID" value="GFX97190.1"/>
    <property type="molecule type" value="Genomic_DNA"/>
</dbReference>
<dbReference type="Proteomes" id="UP000887159">
    <property type="component" value="Unassembled WGS sequence"/>
</dbReference>
<gene>
    <name evidence="1" type="ORF">TNCV_556801</name>
</gene>
<proteinExistence type="predicted"/>
<evidence type="ECO:0000313" key="1">
    <source>
        <dbReference type="EMBL" id="GFX97190.1"/>
    </source>
</evidence>
<name>A0A8X6RMH9_TRICX</name>
<organism evidence="1 2">
    <name type="scientific">Trichonephila clavipes</name>
    <name type="common">Golden silk orbweaver</name>
    <name type="synonym">Nephila clavipes</name>
    <dbReference type="NCBI Taxonomy" id="2585209"/>
    <lineage>
        <taxon>Eukaryota</taxon>
        <taxon>Metazoa</taxon>
        <taxon>Ecdysozoa</taxon>
        <taxon>Arthropoda</taxon>
        <taxon>Chelicerata</taxon>
        <taxon>Arachnida</taxon>
        <taxon>Araneae</taxon>
        <taxon>Araneomorphae</taxon>
        <taxon>Entelegynae</taxon>
        <taxon>Araneoidea</taxon>
        <taxon>Nephilidae</taxon>
        <taxon>Trichonephila</taxon>
    </lineage>
</organism>
<reference evidence="1" key="1">
    <citation type="submission" date="2020-08" db="EMBL/GenBank/DDBJ databases">
        <title>Multicomponent nature underlies the extraordinary mechanical properties of spider dragline silk.</title>
        <authorList>
            <person name="Kono N."/>
            <person name="Nakamura H."/>
            <person name="Mori M."/>
            <person name="Yoshida Y."/>
            <person name="Ohtoshi R."/>
            <person name="Malay A.D."/>
            <person name="Moran D.A.P."/>
            <person name="Tomita M."/>
            <person name="Numata K."/>
            <person name="Arakawa K."/>
        </authorList>
    </citation>
    <scope>NUCLEOTIDE SEQUENCE</scope>
</reference>
<comment type="caution">
    <text evidence="1">The sequence shown here is derived from an EMBL/GenBank/DDBJ whole genome shotgun (WGS) entry which is preliminary data.</text>
</comment>
<keyword evidence="2" id="KW-1185">Reference proteome</keyword>
<sequence>MFTKCLRRLLFVTLQYRNLIKSSKLGATAAASIAFILPSLQRSTKYPIYSAYPVRFSELIGNIREFIIPKKTPKNINGKVPYRFVTTL</sequence>